<dbReference type="SUPFAM" id="SSF109755">
    <property type="entry name" value="PhoU-like"/>
    <property type="match status" value="1"/>
</dbReference>
<keyword evidence="3" id="KW-1185">Reference proteome</keyword>
<dbReference type="Pfam" id="PF01895">
    <property type="entry name" value="PhoU"/>
    <property type="match status" value="1"/>
</dbReference>
<dbReference type="Gene3D" id="1.20.58.220">
    <property type="entry name" value="Phosphate transport system protein phou homolog 2, domain 2"/>
    <property type="match status" value="1"/>
</dbReference>
<proteinExistence type="predicted"/>
<gene>
    <name evidence="2" type="ORF">FJR03_09765</name>
</gene>
<dbReference type="InterPro" id="IPR026022">
    <property type="entry name" value="PhoU_dom"/>
</dbReference>
<name>A0A7M1AX19_9BACT</name>
<evidence type="ECO:0000313" key="2">
    <source>
        <dbReference type="EMBL" id="QOP42007.1"/>
    </source>
</evidence>
<dbReference type="KEGG" id="smax:FJR03_09765"/>
<sequence length="221" mass="25054">MLQTFRTSVSEVQEKLTNIGNDLVKANEVIVDAIITCDVDKFNEARSYIKNISSKMNDIDNSIIKILALYTPEARDLRQVVAYFKITNELSRACANTRSFIRGFTDVCDDLGEETINEYAIPMQNSTVRAVKIAVSMINCVDADELRERYEEVLIEENKTDDLYSMIEKNLIKKADMQSGEFEKYHRMLRALRKSEKVAGRAISMASLLLYANLGGELQAS</sequence>
<dbReference type="AlphaFoldDB" id="A0A7M1AX19"/>
<evidence type="ECO:0000313" key="3">
    <source>
        <dbReference type="Proteomes" id="UP000593910"/>
    </source>
</evidence>
<dbReference type="Proteomes" id="UP000593910">
    <property type="component" value="Chromosome"/>
</dbReference>
<dbReference type="InterPro" id="IPR038078">
    <property type="entry name" value="PhoU-like_sf"/>
</dbReference>
<protein>
    <submittedName>
        <fullName evidence="2">PhoU family transcriptional regulator</fullName>
    </submittedName>
</protein>
<evidence type="ECO:0000259" key="1">
    <source>
        <dbReference type="Pfam" id="PF01895"/>
    </source>
</evidence>
<dbReference type="EMBL" id="CP041165">
    <property type="protein sequence ID" value="QOP42007.1"/>
    <property type="molecule type" value="Genomic_DNA"/>
</dbReference>
<feature type="domain" description="PhoU" evidence="1">
    <location>
        <begin position="28"/>
        <end position="93"/>
    </location>
</feature>
<organism evidence="2 3">
    <name type="scientific">Sulfurimonas marina</name>
    <dbReference type="NCBI Taxonomy" id="2590551"/>
    <lineage>
        <taxon>Bacteria</taxon>
        <taxon>Pseudomonadati</taxon>
        <taxon>Campylobacterota</taxon>
        <taxon>Epsilonproteobacteria</taxon>
        <taxon>Campylobacterales</taxon>
        <taxon>Sulfurimonadaceae</taxon>
        <taxon>Sulfurimonas</taxon>
    </lineage>
</organism>
<dbReference type="RefSeq" id="WP_193113327.1">
    <property type="nucleotide sequence ID" value="NZ_CP041165.1"/>
</dbReference>
<reference evidence="2 3" key="1">
    <citation type="submission" date="2019-06" db="EMBL/GenBank/DDBJ databases">
        <title>Sulfurimonas gotlandica sp. nov., a chemoautotrophic and psychrotolerant epsilonproteobacterium isolated from a pelagic redoxcline, and an emended description of the genus Sulfurimonas.</title>
        <authorList>
            <person name="Wang S."/>
            <person name="Jiang L."/>
            <person name="Shao Z."/>
        </authorList>
    </citation>
    <scope>NUCLEOTIDE SEQUENCE [LARGE SCALE GENOMIC DNA]</scope>
    <source>
        <strain evidence="2 3">B2</strain>
    </source>
</reference>
<accession>A0A7M1AX19</accession>